<protein>
    <submittedName>
        <fullName evidence="1">Uncharacterized protein</fullName>
    </submittedName>
</protein>
<sequence>MNTKQLITQALKESREGEGTLSLRDIAEILEEVLSEDEIIILVIHLKKIESWKVSNSFHKWLKNKTKI</sequence>
<gene>
    <name evidence="1" type="ORF">TM448A00720_0025</name>
    <name evidence="2" type="ORF">TM448B00242_0044</name>
</gene>
<reference evidence="1" key="1">
    <citation type="submission" date="2020-03" db="EMBL/GenBank/DDBJ databases">
        <title>The deep terrestrial virosphere.</title>
        <authorList>
            <person name="Holmfeldt K."/>
            <person name="Nilsson E."/>
            <person name="Simone D."/>
            <person name="Lopez-Fernandez M."/>
            <person name="Wu X."/>
            <person name="de Brujin I."/>
            <person name="Lundin D."/>
            <person name="Andersson A."/>
            <person name="Bertilsson S."/>
            <person name="Dopson M."/>
        </authorList>
    </citation>
    <scope>NUCLEOTIDE SEQUENCE</scope>
    <source>
        <strain evidence="1">TM448A00720</strain>
        <strain evidence="2">TM448B00242</strain>
    </source>
</reference>
<proteinExistence type="predicted"/>
<organism evidence="1">
    <name type="scientific">viral metagenome</name>
    <dbReference type="NCBI Taxonomy" id="1070528"/>
    <lineage>
        <taxon>unclassified sequences</taxon>
        <taxon>metagenomes</taxon>
        <taxon>organismal metagenomes</taxon>
    </lineage>
</organism>
<evidence type="ECO:0000313" key="2">
    <source>
        <dbReference type="EMBL" id="QJH94570.1"/>
    </source>
</evidence>
<evidence type="ECO:0000313" key="1">
    <source>
        <dbReference type="EMBL" id="QJA47696.1"/>
    </source>
</evidence>
<dbReference type="AlphaFoldDB" id="A0A6H1ZIE7"/>
<dbReference type="EMBL" id="MT144053">
    <property type="protein sequence ID" value="QJA47696.1"/>
    <property type="molecule type" value="Genomic_DNA"/>
</dbReference>
<name>A0A6H1ZIE7_9ZZZZ</name>
<dbReference type="EMBL" id="MT144602">
    <property type="protein sequence ID" value="QJH94570.1"/>
    <property type="molecule type" value="Genomic_DNA"/>
</dbReference>
<accession>A0A6H1ZIE7</accession>